<dbReference type="EMBL" id="QGGH01000018">
    <property type="protein sequence ID" value="PWJ87222.1"/>
    <property type="molecule type" value="Genomic_DNA"/>
</dbReference>
<dbReference type="Pfam" id="PF09898">
    <property type="entry name" value="DUF2125"/>
    <property type="match status" value="1"/>
</dbReference>
<accession>A0A8E2W6T5</accession>
<name>A0A8E2W6T5_RHILI</name>
<evidence type="ECO:0000256" key="1">
    <source>
        <dbReference type="SAM" id="Phobius"/>
    </source>
</evidence>
<reference evidence="2 3" key="1">
    <citation type="submission" date="2018-05" db="EMBL/GenBank/DDBJ databases">
        <title>Genomic Encyclopedia of Type Strains, Phase IV (KMG-IV): sequencing the most valuable type-strain genomes for metagenomic binning, comparative biology and taxonomic classification.</title>
        <authorList>
            <person name="Goeker M."/>
        </authorList>
    </citation>
    <scope>NUCLEOTIDE SEQUENCE [LARGE SCALE GENOMIC DNA]</scope>
    <source>
        <strain evidence="2 3">DSM 2626</strain>
    </source>
</reference>
<feature type="transmembrane region" description="Helical" evidence="1">
    <location>
        <begin position="16"/>
        <end position="37"/>
    </location>
</feature>
<dbReference type="GeneID" id="61055804"/>
<keyword evidence="1" id="KW-0472">Membrane</keyword>
<evidence type="ECO:0008006" key="4">
    <source>
        <dbReference type="Google" id="ProtNLM"/>
    </source>
</evidence>
<gene>
    <name evidence="2" type="ORF">C8D77_11873</name>
</gene>
<comment type="caution">
    <text evidence="2">The sequence shown here is derived from an EMBL/GenBank/DDBJ whole genome shotgun (WGS) entry which is preliminary data.</text>
</comment>
<dbReference type="AlphaFoldDB" id="A0A8E2W6T5"/>
<dbReference type="Proteomes" id="UP000245631">
    <property type="component" value="Unassembled WGS sequence"/>
</dbReference>
<protein>
    <recommendedName>
        <fullName evidence="4">DUF2125 domain-containing protein</fullName>
    </recommendedName>
</protein>
<organism evidence="2 3">
    <name type="scientific">Rhizobium loti</name>
    <name type="common">Mesorhizobium loti</name>
    <dbReference type="NCBI Taxonomy" id="381"/>
    <lineage>
        <taxon>Bacteria</taxon>
        <taxon>Pseudomonadati</taxon>
        <taxon>Pseudomonadota</taxon>
        <taxon>Alphaproteobacteria</taxon>
        <taxon>Hyphomicrobiales</taxon>
        <taxon>Phyllobacteriaceae</taxon>
        <taxon>Mesorhizobium</taxon>
    </lineage>
</organism>
<dbReference type="InterPro" id="IPR018666">
    <property type="entry name" value="DUF2125"/>
</dbReference>
<proteinExistence type="predicted"/>
<keyword evidence="1" id="KW-0812">Transmembrane</keyword>
<evidence type="ECO:0000313" key="2">
    <source>
        <dbReference type="EMBL" id="PWJ87222.1"/>
    </source>
</evidence>
<dbReference type="RefSeq" id="WP_109671626.1">
    <property type="nucleotide sequence ID" value="NZ_QGGH01000018.1"/>
</dbReference>
<evidence type="ECO:0000313" key="3">
    <source>
        <dbReference type="Proteomes" id="UP000245631"/>
    </source>
</evidence>
<sequence>MTSSDERQPSNNGRRLFWLAAFIVVLFAVYSGGWFYLADRVRTEADKAVATLNKTGVEAGCANLQVSGYPLSFSVSCDNLAYEDDAKNIAASAGSFNAAAQIIQPLSPVANLRGPLRTSVPDMVPLWIDWDNLQANVKLWWPLPQRISLEAEGLSGQTDPADDTDPMQLFSAGKASGQLQPNGGDIDYIGSFGDLEIDPDAIGGRVLPALDASGDVTLKNGVALIGTQVKSLRGQAIEIRNLDLSSGTARITVSGPLSVDAEGLINADLMIRLKDPKAVAAILGAAIPEQKSQIEQGFAALAVLGNEPSMPLKVVKGKASLGFIPLGKIKPVE</sequence>
<keyword evidence="1" id="KW-1133">Transmembrane helix</keyword>